<accession>A0A833JL30</accession>
<dbReference type="InterPro" id="IPR007555">
    <property type="entry name" value="DUF499"/>
</dbReference>
<dbReference type="SUPFAM" id="SSF52540">
    <property type="entry name" value="P-loop containing nucleoside triphosphate hydrolases"/>
    <property type="match status" value="1"/>
</dbReference>
<protein>
    <recommendedName>
        <fullName evidence="4">DUF499 domain-containing protein</fullName>
    </recommendedName>
</protein>
<dbReference type="EMBL" id="WBMP01000029">
    <property type="protein sequence ID" value="KAE8543812.1"/>
    <property type="molecule type" value="Genomic_DNA"/>
</dbReference>
<evidence type="ECO:0000256" key="1">
    <source>
        <dbReference type="SAM" id="MobiDB-lite"/>
    </source>
</evidence>
<gene>
    <name evidence="2" type="ORF">F6453_3851</name>
</gene>
<evidence type="ECO:0000313" key="3">
    <source>
        <dbReference type="Proteomes" id="UP000469950"/>
    </source>
</evidence>
<feature type="compositionally biased region" description="Polar residues" evidence="1">
    <location>
        <begin position="778"/>
        <end position="787"/>
    </location>
</feature>
<feature type="region of interest" description="Disordered" evidence="1">
    <location>
        <begin position="762"/>
        <end position="833"/>
    </location>
</feature>
<feature type="compositionally biased region" description="Pro residues" evidence="1">
    <location>
        <begin position="788"/>
        <end position="814"/>
    </location>
</feature>
<evidence type="ECO:0000313" key="2">
    <source>
        <dbReference type="EMBL" id="KAE8543812.1"/>
    </source>
</evidence>
<reference evidence="2 3" key="1">
    <citation type="submission" date="2019-10" db="EMBL/GenBank/DDBJ databases">
        <title>Draft genome sequence of Marinobacter hydrocarbonoclasticus NCT7M from the microbiome of the marine copepod.</title>
        <authorList>
            <person name="Nuttall R."/>
            <person name="Sharma G."/>
            <person name="Moisander P."/>
        </authorList>
    </citation>
    <scope>NUCLEOTIDE SEQUENCE [LARGE SCALE GENOMIC DNA]</scope>
    <source>
        <strain evidence="2 3">NCT7M</strain>
    </source>
</reference>
<organism evidence="2 3">
    <name type="scientific">Marinobacter nauticus</name>
    <name type="common">Marinobacter hydrocarbonoclasticus</name>
    <name type="synonym">Marinobacter aquaeolei</name>
    <dbReference type="NCBI Taxonomy" id="2743"/>
    <lineage>
        <taxon>Bacteria</taxon>
        <taxon>Pseudomonadati</taxon>
        <taxon>Pseudomonadota</taxon>
        <taxon>Gammaproteobacteria</taxon>
        <taxon>Pseudomonadales</taxon>
        <taxon>Marinobacteraceae</taxon>
        <taxon>Marinobacter</taxon>
    </lineage>
</organism>
<name>A0A833JL30_MARNT</name>
<dbReference type="Proteomes" id="UP000469950">
    <property type="component" value="Unassembled WGS sequence"/>
</dbReference>
<feature type="compositionally biased region" description="Gly residues" evidence="1">
    <location>
        <begin position="815"/>
        <end position="824"/>
    </location>
</feature>
<dbReference type="AlphaFoldDB" id="A0A833JL30"/>
<dbReference type="RefSeq" id="WP_153741748.1">
    <property type="nucleotide sequence ID" value="NZ_WBMP01000029.1"/>
</dbReference>
<sequence length="892" mass="100026">MLGLKLREEFTGRRLSGTMISFTNRRGTGALDRTAKEFLDITYPSVDLLKTVEAIQPGQARPVVIIGARGQGKSHLMAAVSHMLRDPDAGEAWCRDWAAATKNEALEQIKLRSNMHVIAQSMELHQYKFLWDLLFDQHPNGKVAQGIWEHQGSQKTEVPGYDIVLKMFQEQPTMLILDEFQTWYEGLTNSKQYPWRTWAFNFIQILSQIAENNPDLLSLVVSVRDGASDAAQQIYRVNPIRVDFKGPQAKKDRQRLLLYRIFENRLNVQAADIKSLIQSHFGEFLRLNHVSGSEHDSKQQEFIEAWPYSPELMQLLDDQVLIATDAQDTRDLIRYLVDVFKTAGEKSPVITAADFSITDEKSVVASLLDSVANAMHRDLRDKALRNKEAVEQALRAGGQTVPHLEEVLSSLWLRSLSLETQAGAEAHVLQVDITRNQPIDDNQFQAELALIEENSFNIHRKGSRLVFLNEENPQAKLMAHAKNDRLFENGSDLDHLADEIRYVLSGADGVSQGNRVIVLKRNWDKDPWSEVDERDHPQNWDNRIPIVVVPNPGVTDGELGKWLKEFISKHRNTVRFLLAKKGTEHVFYDKALMVLARAVFLADQWKKGDAAYSALHLKYQKELRDQLKIRFDRFSILDQWNFGQPERCTFLSTSHNTDGSHILPAIQEITRRELFIPEDLEALVADAATTNRSVGELLGQLKEPMGGGEHCIPWLGETEAKELITRVCAQGKVAINLLGREMMERNPGETEEDAWRRMRGRLGTGRQLDDTTVHLPGSTVSSGGATPQPNPPGGIQEPPAPGNPVPTPPEPSPLPGGGLFGGSGRQQRLETPPTSALSLLGKLESWGVNAGTSLHNLNLNVGNLTGAQLEKLLKNLPDGLTYGLEVDKEERE</sequence>
<comment type="caution">
    <text evidence="2">The sequence shown here is derived from an EMBL/GenBank/DDBJ whole genome shotgun (WGS) entry which is preliminary data.</text>
</comment>
<dbReference type="InterPro" id="IPR027417">
    <property type="entry name" value="P-loop_NTPase"/>
</dbReference>
<evidence type="ECO:0008006" key="4">
    <source>
        <dbReference type="Google" id="ProtNLM"/>
    </source>
</evidence>
<proteinExistence type="predicted"/>
<dbReference type="Pfam" id="PF04465">
    <property type="entry name" value="DUF499"/>
    <property type="match status" value="1"/>
</dbReference>